<dbReference type="CDD" id="cd09083">
    <property type="entry name" value="EEP-1"/>
    <property type="match status" value="1"/>
</dbReference>
<evidence type="ECO:0000313" key="3">
    <source>
        <dbReference type="Proteomes" id="UP000199354"/>
    </source>
</evidence>
<dbReference type="GO" id="GO:0004519">
    <property type="term" value="F:endonuclease activity"/>
    <property type="evidence" value="ECO:0007669"/>
    <property type="project" value="UniProtKB-KW"/>
</dbReference>
<organism evidence="2 3">
    <name type="scientific">Flavobacterium caeni</name>
    <dbReference type="NCBI Taxonomy" id="490189"/>
    <lineage>
        <taxon>Bacteria</taxon>
        <taxon>Pseudomonadati</taxon>
        <taxon>Bacteroidota</taxon>
        <taxon>Flavobacteriia</taxon>
        <taxon>Flavobacteriales</taxon>
        <taxon>Flavobacteriaceae</taxon>
        <taxon>Flavobacterium</taxon>
    </lineage>
</organism>
<dbReference type="STRING" id="490189.SAMN02927903_02802"/>
<dbReference type="EMBL" id="FMVF01000015">
    <property type="protein sequence ID" value="SCY90029.1"/>
    <property type="molecule type" value="Genomic_DNA"/>
</dbReference>
<proteinExistence type="predicted"/>
<keyword evidence="2" id="KW-0378">Hydrolase</keyword>
<dbReference type="SUPFAM" id="SSF56219">
    <property type="entry name" value="DNase I-like"/>
    <property type="match status" value="1"/>
</dbReference>
<dbReference type="Proteomes" id="UP000199354">
    <property type="component" value="Unassembled WGS sequence"/>
</dbReference>
<feature type="domain" description="Endonuclease/exonuclease/phosphatase" evidence="1">
    <location>
        <begin position="22"/>
        <end position="264"/>
    </location>
</feature>
<keyword evidence="3" id="KW-1185">Reference proteome</keyword>
<accession>A0A1G5JQP3</accession>
<keyword evidence="2" id="KW-0540">Nuclease</keyword>
<protein>
    <submittedName>
        <fullName evidence="2">Metal-dependent hydrolase, endonuclease/exonuclease/phosphatase family</fullName>
    </submittedName>
</protein>
<name>A0A1G5JQP3_9FLAO</name>
<keyword evidence="2" id="KW-0269">Exonuclease</keyword>
<reference evidence="2 3" key="1">
    <citation type="submission" date="2016-10" db="EMBL/GenBank/DDBJ databases">
        <authorList>
            <person name="de Groot N.N."/>
        </authorList>
    </citation>
    <scope>NUCLEOTIDE SEQUENCE [LARGE SCALE GENOMIC DNA]</scope>
    <source>
        <strain evidence="2 3">CGMCC 1.7031</strain>
    </source>
</reference>
<dbReference type="PANTHER" id="PTHR12121">
    <property type="entry name" value="CARBON CATABOLITE REPRESSOR PROTEIN 4"/>
    <property type="match status" value="1"/>
</dbReference>
<dbReference type="InterPro" id="IPR050410">
    <property type="entry name" value="CCR4/nocturin_mRNA_transcr"/>
</dbReference>
<dbReference type="RefSeq" id="WP_091145409.1">
    <property type="nucleotide sequence ID" value="NZ_FMVF01000015.1"/>
</dbReference>
<dbReference type="PANTHER" id="PTHR12121:SF36">
    <property type="entry name" value="ENDONUCLEASE_EXONUCLEASE_PHOSPHATASE DOMAIN-CONTAINING PROTEIN"/>
    <property type="match status" value="1"/>
</dbReference>
<dbReference type="Gene3D" id="3.60.10.10">
    <property type="entry name" value="Endonuclease/exonuclease/phosphatase"/>
    <property type="match status" value="1"/>
</dbReference>
<dbReference type="Pfam" id="PF03372">
    <property type="entry name" value="Exo_endo_phos"/>
    <property type="match status" value="1"/>
</dbReference>
<dbReference type="InterPro" id="IPR036691">
    <property type="entry name" value="Endo/exonu/phosph_ase_sf"/>
</dbReference>
<keyword evidence="2" id="KW-0255">Endonuclease</keyword>
<dbReference type="OrthoDB" id="9793162at2"/>
<dbReference type="GO" id="GO:0000175">
    <property type="term" value="F:3'-5'-RNA exonuclease activity"/>
    <property type="evidence" value="ECO:0007669"/>
    <property type="project" value="TreeGrafter"/>
</dbReference>
<dbReference type="InterPro" id="IPR005135">
    <property type="entry name" value="Endo/exonuclease/phosphatase"/>
</dbReference>
<gene>
    <name evidence="2" type="ORF">SAMN02927903_02802</name>
</gene>
<evidence type="ECO:0000313" key="2">
    <source>
        <dbReference type="EMBL" id="SCY90029.1"/>
    </source>
</evidence>
<dbReference type="AlphaFoldDB" id="A0A1G5JQP3"/>
<evidence type="ECO:0000259" key="1">
    <source>
        <dbReference type="Pfam" id="PF03372"/>
    </source>
</evidence>
<sequence length="275" mass="31310">MKKLVFLMLVTVGVSAQNLKVMSYNIRVDFGGDGENNWEFRRDLLAGQLAFYDPDFIGTQEGKKHQLDYIDQSLANHGYIGISRDNSKTEGEFSAIFYNTKKFKLVEQQTFWLSEIPEVKSKGWDAAYERICTYGLFEDLHTKKQFYVFNTHLDHVGELARTKSAQLIVDKIKSVNTKNLPVIFTGDFNSNPTSSAYQTIVGHLNDSKMVSKQMPFGPSGTFNGFKFHEPVTQLIDYIFISKEAIVLKHAVMSDSKDCRYPSDHLAVYAEVILNQ</sequence>